<organism evidence="5 6">
    <name type="scientific">Claviceps pusilla</name>
    <dbReference type="NCBI Taxonomy" id="123648"/>
    <lineage>
        <taxon>Eukaryota</taxon>
        <taxon>Fungi</taxon>
        <taxon>Dikarya</taxon>
        <taxon>Ascomycota</taxon>
        <taxon>Pezizomycotina</taxon>
        <taxon>Sordariomycetes</taxon>
        <taxon>Hypocreomycetidae</taxon>
        <taxon>Hypocreales</taxon>
        <taxon>Clavicipitaceae</taxon>
        <taxon>Claviceps</taxon>
    </lineage>
</organism>
<feature type="compositionally biased region" description="Basic and acidic residues" evidence="3">
    <location>
        <begin position="647"/>
        <end position="656"/>
    </location>
</feature>
<evidence type="ECO:0000313" key="5">
    <source>
        <dbReference type="EMBL" id="KAG6014590.1"/>
    </source>
</evidence>
<dbReference type="FunFam" id="3.30.565.10:FF:000017">
    <property type="entry name" value="PMS1 homolog 1, mismatch repair system component"/>
    <property type="match status" value="1"/>
</dbReference>
<dbReference type="InterPro" id="IPR038973">
    <property type="entry name" value="MutL/Mlh/Pms-like"/>
</dbReference>
<dbReference type="EMBL" id="SRPW01000439">
    <property type="protein sequence ID" value="KAG6014590.1"/>
    <property type="molecule type" value="Genomic_DNA"/>
</dbReference>
<dbReference type="AlphaFoldDB" id="A0A9P7NG47"/>
<feature type="domain" description="DNA mismatch repair protein S5" evidence="4">
    <location>
        <begin position="217"/>
        <end position="360"/>
    </location>
</feature>
<name>A0A9P7NG47_9HYPO</name>
<dbReference type="Pfam" id="PF13589">
    <property type="entry name" value="HATPase_c_3"/>
    <property type="match status" value="1"/>
</dbReference>
<sequence length="973" mass="107157">MSIQALPPSTAQLLQCSMNITTPCDLVKELIDNAVDAKATAIEITVSSNTIDRISVKDNGTGIDIDDFNFLGRRAHTSKLRAFEELASLGANSLGFRGEALASANALSNIVIITKKARDPVAWRIELVHGAGGVRAKQPVSATVGTTVAATKLFENMSPRKKTLLKEKNKTMANIQDILKAYALARPRIKWSLKVVGDSKPTWSYSPASVASGREAILQLFGASLVERCTEISETTPDTSAPSTGPPSKPADWVFSGYIGCQPSKSTCRRGVFISIDGRPMSSSWHISKKIANIGKSHAVKTREHNKSLSSTGHVFVQLNIQCPPMSYDPNVAARKDEVLFSDEKSLLKRLEVIFEKSLSQDLQSHPTTLSLASSICETSGATPRYEDSHKVQSAHETNGAVRDGTSPQLNNHRHHHQHHHNNNFESDGHNVLNNKEQDCVEHAATKQPIVGAILQTSFSVNMSNKDNDEASDDGNGLDVIHVEIARRASPFRIDDQVRKDNIRHYFHPVARQDFDIACDETATTSEMPEDQKKGQLTNSYSPDRSPLKPLTASHLNKMRDEAEIRLEQQPVLNFGNAHLVRPVNELPPSQSVNNEAGDGSRTGGPGGSFQQPSVPIRRTQNNREAAIMAPFLGHTPRVLTPPPSDSRNRNDRDSPPLRPRLPLFDASPTPAATTNRFNNRRAAIASAAPSTRQSERPLRRDIGRTGSQAKFVVPWLRDEGSRSSHGGGTMDQQFTRVAQNPFDKFASRYSTAVYGRPVGKPLVPLQSLPLAESIDRSPSMEEEEEEGRATPPEIGGLPLGYSHAAQIDLARTPAPMQRFDAAASSSRLIRGLEDTELMDTKDYRQMVDAEWPAAELPMIDESSSSPTSVCERNSADKYDGFESDISARLLFRSEDVANTKHLRTTIDTGHSDIERLVSQYAKVDHYELPGDIAVTLLTANLDSIQSVQRRLRWCVDSWMHKNQIRSQVDYMM</sequence>
<dbReference type="PANTHER" id="PTHR10073">
    <property type="entry name" value="DNA MISMATCH REPAIR PROTEIN MLH, PMS, MUTL"/>
    <property type="match status" value="1"/>
</dbReference>
<feature type="region of interest" description="Disordered" evidence="3">
    <location>
        <begin position="770"/>
        <end position="795"/>
    </location>
</feature>
<dbReference type="GO" id="GO:0061982">
    <property type="term" value="P:meiosis I cell cycle process"/>
    <property type="evidence" value="ECO:0007669"/>
    <property type="project" value="UniProtKB-ARBA"/>
</dbReference>
<evidence type="ECO:0000256" key="3">
    <source>
        <dbReference type="SAM" id="MobiDB-lite"/>
    </source>
</evidence>
<dbReference type="GO" id="GO:0140664">
    <property type="term" value="F:ATP-dependent DNA damage sensor activity"/>
    <property type="evidence" value="ECO:0007669"/>
    <property type="project" value="InterPro"/>
</dbReference>
<keyword evidence="2" id="KW-0227">DNA damage</keyword>
<dbReference type="SMART" id="SM01340">
    <property type="entry name" value="DNA_mis_repair"/>
    <property type="match status" value="1"/>
</dbReference>
<dbReference type="GO" id="GO:0030983">
    <property type="term" value="F:mismatched DNA binding"/>
    <property type="evidence" value="ECO:0007669"/>
    <property type="project" value="InterPro"/>
</dbReference>
<dbReference type="SUPFAM" id="SSF54211">
    <property type="entry name" value="Ribosomal protein S5 domain 2-like"/>
    <property type="match status" value="1"/>
</dbReference>
<evidence type="ECO:0000256" key="1">
    <source>
        <dbReference type="ARBA" id="ARBA00006082"/>
    </source>
</evidence>
<dbReference type="GO" id="GO:0016887">
    <property type="term" value="F:ATP hydrolysis activity"/>
    <property type="evidence" value="ECO:0007669"/>
    <property type="project" value="InterPro"/>
</dbReference>
<dbReference type="InterPro" id="IPR002099">
    <property type="entry name" value="MutL/Mlh/PMS"/>
</dbReference>
<evidence type="ECO:0000256" key="2">
    <source>
        <dbReference type="ARBA" id="ARBA00022763"/>
    </source>
</evidence>
<dbReference type="PANTHER" id="PTHR10073:SF41">
    <property type="entry name" value="MISMATCH REPAIR PROTEIN, PUTATIVE (AFU_ORTHOLOGUE AFUA_8G05820)-RELATED"/>
    <property type="match status" value="1"/>
</dbReference>
<dbReference type="Gene3D" id="3.30.230.10">
    <property type="match status" value="1"/>
</dbReference>
<feature type="compositionally biased region" description="Basic and acidic residues" evidence="3">
    <location>
        <begin position="694"/>
        <end position="704"/>
    </location>
</feature>
<dbReference type="InterPro" id="IPR014721">
    <property type="entry name" value="Ribsml_uS5_D2-typ_fold_subgr"/>
</dbReference>
<evidence type="ECO:0000313" key="6">
    <source>
        <dbReference type="Proteomes" id="UP000748025"/>
    </source>
</evidence>
<dbReference type="PROSITE" id="PS00058">
    <property type="entry name" value="DNA_MISMATCH_REPAIR_1"/>
    <property type="match status" value="1"/>
</dbReference>
<dbReference type="GO" id="GO:0005524">
    <property type="term" value="F:ATP binding"/>
    <property type="evidence" value="ECO:0007669"/>
    <property type="project" value="InterPro"/>
</dbReference>
<dbReference type="InterPro" id="IPR014762">
    <property type="entry name" value="DNA_mismatch_repair_CS"/>
</dbReference>
<evidence type="ECO:0000259" key="4">
    <source>
        <dbReference type="SMART" id="SM01340"/>
    </source>
</evidence>
<dbReference type="InterPro" id="IPR013507">
    <property type="entry name" value="DNA_mismatch_S5_2-like"/>
</dbReference>
<protein>
    <recommendedName>
        <fullName evidence="4">DNA mismatch repair protein S5 domain-containing protein</fullName>
    </recommendedName>
</protein>
<feature type="region of interest" description="Disordered" evidence="3">
    <location>
        <begin position="583"/>
        <end position="615"/>
    </location>
</feature>
<gene>
    <name evidence="5" type="ORF">E4U43_006370</name>
</gene>
<dbReference type="InterPro" id="IPR020568">
    <property type="entry name" value="Ribosomal_Su5_D2-typ_SF"/>
</dbReference>
<comment type="caution">
    <text evidence="5">The sequence shown here is derived from an EMBL/GenBank/DDBJ whole genome shotgun (WGS) entry which is preliminary data.</text>
</comment>
<dbReference type="NCBIfam" id="TIGR00585">
    <property type="entry name" value="mutl"/>
    <property type="match status" value="1"/>
</dbReference>
<dbReference type="Gene3D" id="3.30.565.10">
    <property type="entry name" value="Histidine kinase-like ATPase, C-terminal domain"/>
    <property type="match status" value="1"/>
</dbReference>
<proteinExistence type="inferred from homology"/>
<reference evidence="5" key="1">
    <citation type="journal article" date="2020" name="bioRxiv">
        <title>Whole genome comparisons of ergot fungi reveals the divergence and evolution of species within the genus Claviceps are the result of varying mechanisms driving genome evolution and host range expansion.</title>
        <authorList>
            <person name="Wyka S.A."/>
            <person name="Mondo S.J."/>
            <person name="Liu M."/>
            <person name="Dettman J."/>
            <person name="Nalam V."/>
            <person name="Broders K.D."/>
        </authorList>
    </citation>
    <scope>NUCLEOTIDE SEQUENCE</scope>
    <source>
        <strain evidence="5">CCC 602</strain>
    </source>
</reference>
<keyword evidence="6" id="KW-1185">Reference proteome</keyword>
<comment type="similarity">
    <text evidence="1">Belongs to the DNA mismatch repair MutL/HexB family.</text>
</comment>
<dbReference type="Proteomes" id="UP000748025">
    <property type="component" value="Unassembled WGS sequence"/>
</dbReference>
<accession>A0A9P7NG47</accession>
<dbReference type="InterPro" id="IPR036890">
    <property type="entry name" value="HATPase_C_sf"/>
</dbReference>
<feature type="compositionally biased region" description="Basic residues" evidence="3">
    <location>
        <begin position="412"/>
        <end position="422"/>
    </location>
</feature>
<feature type="region of interest" description="Disordered" evidence="3">
    <location>
        <begin position="381"/>
        <end position="432"/>
    </location>
</feature>
<feature type="region of interest" description="Disordered" evidence="3">
    <location>
        <begin position="524"/>
        <end position="550"/>
    </location>
</feature>
<dbReference type="Pfam" id="PF01119">
    <property type="entry name" value="DNA_mis_repair"/>
    <property type="match status" value="1"/>
</dbReference>
<dbReference type="OrthoDB" id="10263226at2759"/>
<dbReference type="SUPFAM" id="SSF55874">
    <property type="entry name" value="ATPase domain of HSP90 chaperone/DNA topoisomerase II/histidine kinase"/>
    <property type="match status" value="1"/>
</dbReference>
<feature type="region of interest" description="Disordered" evidence="3">
    <location>
        <begin position="630"/>
        <end position="706"/>
    </location>
</feature>
<dbReference type="GO" id="GO:0006298">
    <property type="term" value="P:mismatch repair"/>
    <property type="evidence" value="ECO:0007669"/>
    <property type="project" value="InterPro"/>
</dbReference>
<dbReference type="GO" id="GO:0032389">
    <property type="term" value="C:MutLalpha complex"/>
    <property type="evidence" value="ECO:0007669"/>
    <property type="project" value="TreeGrafter"/>
</dbReference>